<dbReference type="Proteomes" id="UP000241201">
    <property type="component" value="Unassembled WGS sequence"/>
</dbReference>
<dbReference type="Pfam" id="PF00722">
    <property type="entry name" value="Glyco_hydro_16"/>
    <property type="match status" value="2"/>
</dbReference>
<evidence type="ECO:0000256" key="1">
    <source>
        <dbReference type="ARBA" id="ARBA00006865"/>
    </source>
</evidence>
<comment type="caution">
    <text evidence="6">The sequence shown here is derived from an EMBL/GenBank/DDBJ whole genome shotgun (WGS) entry which is preliminary data.</text>
</comment>
<organism evidence="6 7">
    <name type="scientific">Faecalibacillus faecis</name>
    <dbReference type="NCBI Taxonomy" id="1982628"/>
    <lineage>
        <taxon>Bacteria</taxon>
        <taxon>Bacillati</taxon>
        <taxon>Bacillota</taxon>
        <taxon>Erysipelotrichia</taxon>
        <taxon>Erysipelotrichales</taxon>
        <taxon>Coprobacillaceae</taxon>
        <taxon>Faecalibacillus</taxon>
    </lineage>
</organism>
<comment type="similarity">
    <text evidence="1">Belongs to the glycosyl hydrolase 16 family.</text>
</comment>
<keyword evidence="4" id="KW-0732">Signal</keyword>
<feature type="transmembrane region" description="Helical" evidence="3">
    <location>
        <begin position="1390"/>
        <end position="1409"/>
    </location>
</feature>
<evidence type="ECO:0000256" key="3">
    <source>
        <dbReference type="SAM" id="Phobius"/>
    </source>
</evidence>
<evidence type="ECO:0000313" key="7">
    <source>
        <dbReference type="Proteomes" id="UP000241201"/>
    </source>
</evidence>
<dbReference type="SUPFAM" id="SSF49785">
    <property type="entry name" value="Galactose-binding domain-like"/>
    <property type="match status" value="1"/>
</dbReference>
<dbReference type="PROSITE" id="PS51762">
    <property type="entry name" value="GH16_2"/>
    <property type="match status" value="2"/>
</dbReference>
<dbReference type="PANTHER" id="PTHR10963:SF55">
    <property type="entry name" value="GLYCOSIDE HYDROLASE FAMILY 16 PROTEIN"/>
    <property type="match status" value="1"/>
</dbReference>
<feature type="compositionally biased region" description="Polar residues" evidence="2">
    <location>
        <begin position="1332"/>
        <end position="1354"/>
    </location>
</feature>
<dbReference type="GO" id="GO:0005975">
    <property type="term" value="P:carbohydrate metabolic process"/>
    <property type="evidence" value="ECO:0007669"/>
    <property type="project" value="InterPro"/>
</dbReference>
<evidence type="ECO:0000256" key="4">
    <source>
        <dbReference type="SAM" id="SignalP"/>
    </source>
</evidence>
<dbReference type="InterPro" id="IPR008979">
    <property type="entry name" value="Galactose-bd-like_sf"/>
</dbReference>
<sequence>MKNKKVTKVVLSVLTSMSMLSSYSAMVFAGNTNQGTTSQVTHEHDLVKLNRNNDLIINGGFDNNGSSWRKSGTGTFENDNGNYYGKLPSNSNNAAVFQNVSFKKNTDYVVRAKVKISNGKGQVFLAVKDNDLSAGLKDINGNAIETTISSSEDKAGQYQDVEFTFNSGDNTSGSIAFIKWTETNGNQDIINEEVWVDDVSVKAKNEATEDDNYEMVWADDFNKTELDTSKWDYELGSIRGVEQEHYVNDPENVYVKDGQLVLQVTNRDKEDQYKNPRGNRQVIYNSGSIRTHGKQEFLYGRIEMKAKLPKGKGAFPAFWTLGSDFTLDGRISSEQGAPWPVCGEIDIMEMIGAADGDAGGNSNRKVYQTLHAGSVADVDHSKSVSTYTLPEGIFNDDYHIFGVDWSKNKLEFYVDDKIVGSFDYGDNEEYKRCFNRPQYIQLNLATGGNWAGDAGNDLAGQKYEVDYVYYGQNAQQKADSEEYYKNAIKISGEHDVTMTEGEMPNLLEGVTSDQDSILDYSIDNEYSFKTKGGLTSVDLVCSGKNDKQSLKKLRPGKYNLYYTARSSTDSTKPATRRTVILTVLPNGKQDLIELDRELIKNGSFEDGDNPSTGYQISSRTSWDVTNAQFTKYPGCASEGDWCGFLPENSGNANIYQFVNLKKNTKYKLKAKVQLTEVGQTMFVNLKKNAQNLVNGNEVTVKCTEENKGQYQDVELNIDTGNEESIFGNANTANLTVCFMKWTESTSDATYRGKVFVDDVSLTEVRNEDDNYNLVWADEFNETELDKNNWGYELGHIRGLEQQHYTNSKDNVYLEDGNLVIKATNRKTEDQYEVTQGDTTRKVIYDSGSVRTHGKQEFLYGRIEMKAKLPKGQAVFPAFWTLGSDFHLDGNIAQGIGWPDSGEIDIMELIGNGTAGGFNGNRQVYQTLHYGTNGEDDGKYAGHGTCYTLPSGIFNDDYHVFGINWSKGKIEWYVDDQIVRTVDYSDDQRALECIDRPQYIEFNLALGGAWPGAAGENLAGTKYEVDYVRYARNEQQQKDADTFYANAYKINGEKDVTMTEGETPDLLAGITSDKESIVDYSINDEPMFTNVGGNTHVSLLCTGKNDTESLKSLKPGSYNLYYTAYKEGDTVSARTRRQVSLTVEERTFEKDLAKSQLELNGAIGSTLETIKLPAGWEFLNPKDKISEESQEVDVIYPAIGGKVGKAIINGYEKAVIVSGENTKLEYNASKPLEITINVSARNIQKVLVDGKEIDTKYYTIENISRAVNGNSKVVLTNEYLKTLSSGEHKVEIQTTAGNVDTIFTVVKSNSGKDDNENPNPETGKDDNEKPNPGTGSDDNQKPNTGTENKDSQTNVDNKKNESVEGVSNTNNETTKNAQTTTQKSTKTGDQAPVEIFIGCCLVSFIAIIALKKKKALK</sequence>
<keyword evidence="3" id="KW-1133">Transmembrane helix</keyword>
<feature type="signal peptide" evidence="4">
    <location>
        <begin position="1"/>
        <end position="29"/>
    </location>
</feature>
<keyword evidence="3" id="KW-0812">Transmembrane</keyword>
<dbReference type="GeneID" id="77470622"/>
<feature type="region of interest" description="Disordered" evidence="2">
    <location>
        <begin position="1306"/>
        <end position="1387"/>
    </location>
</feature>
<dbReference type="Gene3D" id="2.60.120.260">
    <property type="entry name" value="Galactose-binding domain-like"/>
    <property type="match status" value="2"/>
</dbReference>
<dbReference type="PANTHER" id="PTHR10963">
    <property type="entry name" value="GLYCOSYL HYDROLASE-RELATED"/>
    <property type="match status" value="1"/>
</dbReference>
<dbReference type="Gene3D" id="2.60.120.200">
    <property type="match status" value="2"/>
</dbReference>
<accession>A0A2T3FZW6</accession>
<evidence type="ECO:0000313" key="6">
    <source>
        <dbReference type="EMBL" id="PST40792.1"/>
    </source>
</evidence>
<dbReference type="EMBL" id="PYLP01000005">
    <property type="protein sequence ID" value="PST40792.1"/>
    <property type="molecule type" value="Genomic_DNA"/>
</dbReference>
<feature type="chain" id="PRO_5015706269" description="GH16 domain-containing protein" evidence="4">
    <location>
        <begin position="30"/>
        <end position="1416"/>
    </location>
</feature>
<keyword evidence="7" id="KW-1185">Reference proteome</keyword>
<evidence type="ECO:0000259" key="5">
    <source>
        <dbReference type="PROSITE" id="PS51762"/>
    </source>
</evidence>
<proteinExistence type="inferred from homology"/>
<reference evidence="7" key="1">
    <citation type="submission" date="2018-03" db="EMBL/GenBank/DDBJ databases">
        <title>Lachnoclostridium SNUG30370 gen.nov., sp.nov., isolated from human faeces.</title>
        <authorList>
            <person name="Seo B."/>
            <person name="Jeon K."/>
            <person name="Ko G."/>
        </authorList>
    </citation>
    <scope>NUCLEOTIDE SEQUENCE [LARGE SCALE GENOMIC DNA]</scope>
    <source>
        <strain evidence="7">SNUG30370</strain>
    </source>
</reference>
<feature type="compositionally biased region" description="Polar residues" evidence="2">
    <location>
        <begin position="1364"/>
        <end position="1387"/>
    </location>
</feature>
<dbReference type="CDD" id="cd08023">
    <property type="entry name" value="GH16_laminarinase_like"/>
    <property type="match status" value="2"/>
</dbReference>
<keyword evidence="3" id="KW-0472">Membrane</keyword>
<evidence type="ECO:0000256" key="2">
    <source>
        <dbReference type="SAM" id="MobiDB-lite"/>
    </source>
</evidence>
<feature type="domain" description="GH16" evidence="5">
    <location>
        <begin position="743"/>
        <end position="1035"/>
    </location>
</feature>
<dbReference type="InterPro" id="IPR013320">
    <property type="entry name" value="ConA-like_dom_sf"/>
</dbReference>
<dbReference type="GO" id="GO:0004553">
    <property type="term" value="F:hydrolase activity, hydrolyzing O-glycosyl compounds"/>
    <property type="evidence" value="ECO:0007669"/>
    <property type="project" value="InterPro"/>
</dbReference>
<dbReference type="InterPro" id="IPR050546">
    <property type="entry name" value="Glycosyl_Hydrlase_16"/>
</dbReference>
<dbReference type="InterPro" id="IPR000757">
    <property type="entry name" value="Beta-glucanase-like"/>
</dbReference>
<feature type="domain" description="GH16" evidence="5">
    <location>
        <begin position="201"/>
        <end position="476"/>
    </location>
</feature>
<gene>
    <name evidence="6" type="ORF">C7U55_05880</name>
</gene>
<dbReference type="SUPFAM" id="SSF49899">
    <property type="entry name" value="Concanavalin A-like lectins/glucanases"/>
    <property type="match status" value="2"/>
</dbReference>
<protein>
    <recommendedName>
        <fullName evidence="5">GH16 domain-containing protein</fullName>
    </recommendedName>
</protein>
<dbReference type="RefSeq" id="WP_106987779.1">
    <property type="nucleotide sequence ID" value="NZ_PYLP01000005.1"/>
</dbReference>
<name>A0A2T3FZW6_9FIRM</name>